<keyword evidence="2" id="KW-0812">Transmembrane</keyword>
<dbReference type="NCBIfam" id="NF045516">
    <property type="entry name" value="GlpR"/>
    <property type="match status" value="1"/>
</dbReference>
<feature type="transmembrane region" description="Helical" evidence="2">
    <location>
        <begin position="6"/>
        <end position="23"/>
    </location>
</feature>
<feature type="region of interest" description="Disordered" evidence="1">
    <location>
        <begin position="43"/>
        <end position="69"/>
    </location>
</feature>
<evidence type="ECO:0000313" key="3">
    <source>
        <dbReference type="EMBL" id="TWF92632.1"/>
    </source>
</evidence>
<evidence type="ECO:0000313" key="4">
    <source>
        <dbReference type="Proteomes" id="UP000316184"/>
    </source>
</evidence>
<dbReference type="AlphaFoldDB" id="A0A561TZX0"/>
<feature type="compositionally biased region" description="Basic and acidic residues" evidence="1">
    <location>
        <begin position="241"/>
        <end position="262"/>
    </location>
</feature>
<organism evidence="3 4">
    <name type="scientific">Saccharopolyspora dendranthemae</name>
    <dbReference type="NCBI Taxonomy" id="1181886"/>
    <lineage>
        <taxon>Bacteria</taxon>
        <taxon>Bacillati</taxon>
        <taxon>Actinomycetota</taxon>
        <taxon>Actinomycetes</taxon>
        <taxon>Pseudonocardiales</taxon>
        <taxon>Pseudonocardiaceae</taxon>
        <taxon>Saccharopolyspora</taxon>
    </lineage>
</organism>
<evidence type="ECO:0000256" key="1">
    <source>
        <dbReference type="SAM" id="MobiDB-lite"/>
    </source>
</evidence>
<comment type="caution">
    <text evidence="3">The sequence shown here is derived from an EMBL/GenBank/DDBJ whole genome shotgun (WGS) entry which is preliminary data.</text>
</comment>
<dbReference type="InterPro" id="IPR053779">
    <property type="entry name" value="GlpR"/>
</dbReference>
<keyword evidence="4" id="KW-1185">Reference proteome</keyword>
<gene>
    <name evidence="3" type="ORF">FHU35_17276</name>
</gene>
<sequence length="298" mass="34141">MPSSLIFAALAAAWLVVLVPMFARRRQEVSKTTDSALAARVVRRGSDRRPARPGAATTDRVEVGMPEPGLDVDEQDVDETFEEYDEDWQPVNGEDVRAGRRYRPGRGGYDPEAAALVARAKYARRQRIVLTMLLLALTTGLLAGLAWTVLWWGHVAVDLSLVGYLTYLRRQVRIEEDIRARRLARVNGERELVEAEEDEADFDERVDYRHDDLDEDYDYVGDPEFDELGEFVEDYEEEVEADRRVETDRRPQPISAEDRAADIRPVVPGVRVEIDDEDPMFDELDERTWEPYRRAAGE</sequence>
<dbReference type="OrthoDB" id="3696421at2"/>
<proteinExistence type="predicted"/>
<evidence type="ECO:0000256" key="2">
    <source>
        <dbReference type="SAM" id="Phobius"/>
    </source>
</evidence>
<keyword evidence="2" id="KW-1133">Transmembrane helix</keyword>
<accession>A0A561TZX0</accession>
<name>A0A561TZX0_9PSEU</name>
<dbReference type="Proteomes" id="UP000316184">
    <property type="component" value="Unassembled WGS sequence"/>
</dbReference>
<dbReference type="EMBL" id="VIWX01000007">
    <property type="protein sequence ID" value="TWF92632.1"/>
    <property type="molecule type" value="Genomic_DNA"/>
</dbReference>
<feature type="transmembrane region" description="Helical" evidence="2">
    <location>
        <begin position="128"/>
        <end position="145"/>
    </location>
</feature>
<protein>
    <submittedName>
        <fullName evidence="3">Uncharacterized protein</fullName>
    </submittedName>
</protein>
<reference evidence="3 4" key="1">
    <citation type="submission" date="2019-06" db="EMBL/GenBank/DDBJ databases">
        <title>Sequencing the genomes of 1000 actinobacteria strains.</title>
        <authorList>
            <person name="Klenk H.-P."/>
        </authorList>
    </citation>
    <scope>NUCLEOTIDE SEQUENCE [LARGE SCALE GENOMIC DNA]</scope>
    <source>
        <strain evidence="3 4">DSM 46699</strain>
    </source>
</reference>
<feature type="region of interest" description="Disordered" evidence="1">
    <location>
        <begin position="240"/>
        <end position="262"/>
    </location>
</feature>
<dbReference type="RefSeq" id="WP_145745238.1">
    <property type="nucleotide sequence ID" value="NZ_VIWX01000007.1"/>
</dbReference>
<keyword evidence="2" id="KW-0472">Membrane</keyword>